<sequence length="246" mass="26571">MGYISKCLEILKNYELRWQSAGRMCDIISELISASDTAIPTGIATLRSSRRRRREDSYSDDGGKQSPAPANSSKLNTSLPLSDSIAGPSSLAPLSSEFTELPSDTPIHSSMSSASDFDFNLFGQGLPLHVDDLGRLPVHFMADAYHTHAEGSGLYNPGEYSSFNLDQAGPYIQESAPYIGYDGADFGLPDMGAQTGAENINMQAQAALAMFQDSPRGDQWDDWSTYIAGVDEFLQSMNPSSGSKDS</sequence>
<organism evidence="2 3">
    <name type="scientific">Gymnopus androsaceus JB14</name>
    <dbReference type="NCBI Taxonomy" id="1447944"/>
    <lineage>
        <taxon>Eukaryota</taxon>
        <taxon>Fungi</taxon>
        <taxon>Dikarya</taxon>
        <taxon>Basidiomycota</taxon>
        <taxon>Agaricomycotina</taxon>
        <taxon>Agaricomycetes</taxon>
        <taxon>Agaricomycetidae</taxon>
        <taxon>Agaricales</taxon>
        <taxon>Marasmiineae</taxon>
        <taxon>Omphalotaceae</taxon>
        <taxon>Gymnopus</taxon>
    </lineage>
</organism>
<protein>
    <submittedName>
        <fullName evidence="2">Uncharacterized protein</fullName>
    </submittedName>
</protein>
<evidence type="ECO:0000313" key="2">
    <source>
        <dbReference type="EMBL" id="KAE9401038.1"/>
    </source>
</evidence>
<name>A0A6A4HUU0_9AGAR</name>
<proteinExistence type="predicted"/>
<feature type="compositionally biased region" description="Basic and acidic residues" evidence="1">
    <location>
        <begin position="54"/>
        <end position="63"/>
    </location>
</feature>
<evidence type="ECO:0000256" key="1">
    <source>
        <dbReference type="SAM" id="MobiDB-lite"/>
    </source>
</evidence>
<accession>A0A6A4HUU0</accession>
<dbReference type="Proteomes" id="UP000799118">
    <property type="component" value="Unassembled WGS sequence"/>
</dbReference>
<feature type="region of interest" description="Disordered" evidence="1">
    <location>
        <begin position="43"/>
        <end position="79"/>
    </location>
</feature>
<feature type="compositionally biased region" description="Polar residues" evidence="1">
    <location>
        <begin position="68"/>
        <end position="79"/>
    </location>
</feature>
<dbReference type="OrthoDB" id="3107191at2759"/>
<gene>
    <name evidence="2" type="ORF">BT96DRAFT_616172</name>
</gene>
<evidence type="ECO:0000313" key="3">
    <source>
        <dbReference type="Proteomes" id="UP000799118"/>
    </source>
</evidence>
<reference evidence="2" key="1">
    <citation type="journal article" date="2019" name="Environ. Microbiol.">
        <title>Fungal ecological strategies reflected in gene transcription - a case study of two litter decomposers.</title>
        <authorList>
            <person name="Barbi F."/>
            <person name="Kohler A."/>
            <person name="Barry K."/>
            <person name="Baskaran P."/>
            <person name="Daum C."/>
            <person name="Fauchery L."/>
            <person name="Ihrmark K."/>
            <person name="Kuo A."/>
            <person name="LaButti K."/>
            <person name="Lipzen A."/>
            <person name="Morin E."/>
            <person name="Grigoriev I.V."/>
            <person name="Henrissat B."/>
            <person name="Lindahl B."/>
            <person name="Martin F."/>
        </authorList>
    </citation>
    <scope>NUCLEOTIDE SEQUENCE</scope>
    <source>
        <strain evidence="2">JB14</strain>
    </source>
</reference>
<dbReference type="AlphaFoldDB" id="A0A6A4HUU0"/>
<dbReference type="EMBL" id="ML769450">
    <property type="protein sequence ID" value="KAE9401038.1"/>
    <property type="molecule type" value="Genomic_DNA"/>
</dbReference>
<keyword evidence="3" id="KW-1185">Reference proteome</keyword>